<evidence type="ECO:0000256" key="3">
    <source>
        <dbReference type="ARBA" id="ARBA00019010"/>
    </source>
</evidence>
<evidence type="ECO:0000256" key="11">
    <source>
        <dbReference type="SAM" id="MobiDB-lite"/>
    </source>
</evidence>
<evidence type="ECO:0000256" key="9">
    <source>
        <dbReference type="ARBA" id="ARBA00022842"/>
    </source>
</evidence>
<keyword evidence="6" id="KW-0479">Metal-binding</keyword>
<dbReference type="Pfam" id="PF02367">
    <property type="entry name" value="TsaE"/>
    <property type="match status" value="1"/>
</dbReference>
<dbReference type="GO" id="GO:0046872">
    <property type="term" value="F:metal ion binding"/>
    <property type="evidence" value="ECO:0007669"/>
    <property type="project" value="UniProtKB-KW"/>
</dbReference>
<comment type="subcellular location">
    <subcellularLocation>
        <location evidence="1">Cytoplasm</location>
    </subcellularLocation>
</comment>
<reference evidence="12" key="1">
    <citation type="submission" date="2009-10" db="EMBL/GenBank/DDBJ databases">
        <title>Diversity of trophic interactions inside an arsenic-rich microbial ecosystem.</title>
        <authorList>
            <person name="Bertin P.N."/>
            <person name="Heinrich-Salmeron A."/>
            <person name="Pelletier E."/>
            <person name="Goulhen-Chollet F."/>
            <person name="Arsene-Ploetze F."/>
            <person name="Gallien S."/>
            <person name="Calteau A."/>
            <person name="Vallenet D."/>
            <person name="Casiot C."/>
            <person name="Chane-Woon-Ming B."/>
            <person name="Giloteaux L."/>
            <person name="Barakat M."/>
            <person name="Bonnefoy V."/>
            <person name="Bruneel O."/>
            <person name="Chandler M."/>
            <person name="Cleiss J."/>
            <person name="Duran R."/>
            <person name="Elbaz-Poulichet F."/>
            <person name="Fonknechten N."/>
            <person name="Lauga B."/>
            <person name="Mornico D."/>
            <person name="Ortet P."/>
            <person name="Schaeffer C."/>
            <person name="Siguier P."/>
            <person name="Alexander Thil Smith A."/>
            <person name="Van Dorsselaer A."/>
            <person name="Weissenbach J."/>
            <person name="Medigue C."/>
            <person name="Le Paslier D."/>
        </authorList>
    </citation>
    <scope>NUCLEOTIDE SEQUENCE</scope>
</reference>
<dbReference type="SUPFAM" id="SSF52540">
    <property type="entry name" value="P-loop containing nucleoside triphosphate hydrolases"/>
    <property type="match status" value="1"/>
</dbReference>
<dbReference type="GO" id="GO:0005737">
    <property type="term" value="C:cytoplasm"/>
    <property type="evidence" value="ECO:0007669"/>
    <property type="project" value="UniProtKB-SubCell"/>
</dbReference>
<dbReference type="GO" id="GO:0005524">
    <property type="term" value="F:ATP binding"/>
    <property type="evidence" value="ECO:0007669"/>
    <property type="project" value="UniProtKB-KW"/>
</dbReference>
<dbReference type="PANTHER" id="PTHR33540">
    <property type="entry name" value="TRNA THREONYLCARBAMOYLADENOSINE BIOSYNTHESIS PROTEIN TSAE"/>
    <property type="match status" value="1"/>
</dbReference>
<dbReference type="GO" id="GO:0002949">
    <property type="term" value="P:tRNA threonylcarbamoyladenosine modification"/>
    <property type="evidence" value="ECO:0007669"/>
    <property type="project" value="InterPro"/>
</dbReference>
<keyword evidence="9" id="KW-0460">Magnesium</keyword>
<name>E6QSM3_9ZZZZ</name>
<evidence type="ECO:0000256" key="8">
    <source>
        <dbReference type="ARBA" id="ARBA00022840"/>
    </source>
</evidence>
<evidence type="ECO:0000256" key="1">
    <source>
        <dbReference type="ARBA" id="ARBA00004496"/>
    </source>
</evidence>
<gene>
    <name evidence="12" type="ORF">CARN7_1012</name>
</gene>
<comment type="caution">
    <text evidence="12">The sequence shown here is derived from an EMBL/GenBank/DDBJ whole genome shotgun (WGS) entry which is preliminary data.</text>
</comment>
<evidence type="ECO:0000256" key="5">
    <source>
        <dbReference type="ARBA" id="ARBA00022694"/>
    </source>
</evidence>
<dbReference type="AlphaFoldDB" id="E6QSM3"/>
<keyword evidence="4" id="KW-0963">Cytoplasm</keyword>
<dbReference type="InterPro" id="IPR003442">
    <property type="entry name" value="T6A_TsaE"/>
</dbReference>
<evidence type="ECO:0000256" key="4">
    <source>
        <dbReference type="ARBA" id="ARBA00022490"/>
    </source>
</evidence>
<feature type="region of interest" description="Disordered" evidence="11">
    <location>
        <begin position="1"/>
        <end position="26"/>
    </location>
</feature>
<comment type="similarity">
    <text evidence="2">Belongs to the TsaE family.</text>
</comment>
<dbReference type="InterPro" id="IPR027417">
    <property type="entry name" value="P-loop_NTPase"/>
</dbReference>
<keyword evidence="5" id="KW-0819">tRNA processing</keyword>
<evidence type="ECO:0000256" key="7">
    <source>
        <dbReference type="ARBA" id="ARBA00022741"/>
    </source>
</evidence>
<accession>E6QSM3</accession>
<protein>
    <recommendedName>
        <fullName evidence="3">tRNA threonylcarbamoyladenosine biosynthesis protein TsaE</fullName>
    </recommendedName>
    <alternativeName>
        <fullName evidence="10">t(6)A37 threonylcarbamoyladenosine biosynthesis protein TsaE</fullName>
    </alternativeName>
</protein>
<dbReference type="PANTHER" id="PTHR33540:SF2">
    <property type="entry name" value="TRNA THREONYLCARBAMOYLADENOSINE BIOSYNTHESIS PROTEIN TSAE"/>
    <property type="match status" value="1"/>
</dbReference>
<evidence type="ECO:0000256" key="2">
    <source>
        <dbReference type="ARBA" id="ARBA00007599"/>
    </source>
</evidence>
<evidence type="ECO:0000256" key="6">
    <source>
        <dbReference type="ARBA" id="ARBA00022723"/>
    </source>
</evidence>
<keyword evidence="8" id="KW-0067">ATP-binding</keyword>
<organism evidence="12">
    <name type="scientific">mine drainage metagenome</name>
    <dbReference type="NCBI Taxonomy" id="410659"/>
    <lineage>
        <taxon>unclassified sequences</taxon>
        <taxon>metagenomes</taxon>
        <taxon>ecological metagenomes</taxon>
    </lineage>
</organism>
<proteinExistence type="inferred from homology"/>
<dbReference type="NCBIfam" id="TIGR00150">
    <property type="entry name" value="T6A_YjeE"/>
    <property type="match status" value="1"/>
</dbReference>
<feature type="compositionally biased region" description="Polar residues" evidence="11">
    <location>
        <begin position="1"/>
        <end position="11"/>
    </location>
</feature>
<evidence type="ECO:0000256" key="10">
    <source>
        <dbReference type="ARBA" id="ARBA00032441"/>
    </source>
</evidence>
<keyword evidence="7" id="KW-0547">Nucleotide-binding</keyword>
<dbReference type="Gene3D" id="3.40.50.300">
    <property type="entry name" value="P-loop containing nucleotide triphosphate hydrolases"/>
    <property type="match status" value="1"/>
</dbReference>
<evidence type="ECO:0000313" key="12">
    <source>
        <dbReference type="EMBL" id="CBI10245.1"/>
    </source>
</evidence>
<sequence length="186" mass="20646">MAVFAPSQSDGSHQRSQRHHIGPPMPHHTLHPLPHFECHLDDEAATLLLGTALSQSLVTGMIIYLYGDLGAGKTTLVRGILRGLGYTSTVKSPTYHLVEAYSVFNLNLYHFDLYRFKNALEWEESGFSDYCGTESLCLIEWPEKGLPLLPPADVHIHLNEQDDGRSMHAVALTPLGARCVNKLIIC</sequence>
<dbReference type="EMBL" id="CABR01000076">
    <property type="protein sequence ID" value="CBI10245.1"/>
    <property type="molecule type" value="Genomic_DNA"/>
</dbReference>